<evidence type="ECO:0000256" key="1">
    <source>
        <dbReference type="ARBA" id="ARBA00004651"/>
    </source>
</evidence>
<feature type="transmembrane region" description="Helical" evidence="6">
    <location>
        <begin position="70"/>
        <end position="91"/>
    </location>
</feature>
<sequence>MEAGTWEKHWFDVSPMIHFLHHELSAWIAVYGSVLVALLVMLESLGLPLPGETALVSAAIYAGTTHRIDIVVLIASAAAGATLGGVAGYWIGRRAGYPVVRRYGPRIGLTERRLLAGRYLFAHHGGKIIVFGRFFAVLRALAALLAGVTMMEWRRFLAFQSLACVIWAVVYGGAAYVFGKQIEHVAGPVGIGVTAAVVLVLVGVMVLAHRHGGRLERIAAARARRRGMR</sequence>
<feature type="transmembrane region" description="Helical" evidence="6">
    <location>
        <begin position="185"/>
        <end position="208"/>
    </location>
</feature>
<feature type="transmembrane region" description="Helical" evidence="6">
    <location>
        <begin position="24"/>
        <end position="49"/>
    </location>
</feature>
<evidence type="ECO:0000313" key="9">
    <source>
        <dbReference type="Proteomes" id="UP001521209"/>
    </source>
</evidence>
<evidence type="ECO:0000256" key="4">
    <source>
        <dbReference type="ARBA" id="ARBA00022989"/>
    </source>
</evidence>
<evidence type="ECO:0000256" key="6">
    <source>
        <dbReference type="SAM" id="Phobius"/>
    </source>
</evidence>
<reference evidence="8 9" key="1">
    <citation type="submission" date="2022-01" db="EMBL/GenBank/DDBJ databases">
        <authorList>
            <person name="Won M."/>
            <person name="Kim S.-J."/>
            <person name="Kwon S.-W."/>
        </authorList>
    </citation>
    <scope>NUCLEOTIDE SEQUENCE [LARGE SCALE GENOMIC DNA]</scope>
    <source>
        <strain evidence="8 9">KCTC 23505</strain>
    </source>
</reference>
<dbReference type="PANTHER" id="PTHR42709">
    <property type="entry name" value="ALKALINE PHOSPHATASE LIKE PROTEIN"/>
    <property type="match status" value="1"/>
</dbReference>
<dbReference type="Pfam" id="PF09335">
    <property type="entry name" value="VTT_dom"/>
    <property type="match status" value="1"/>
</dbReference>
<protein>
    <submittedName>
        <fullName evidence="8">DedA family protein</fullName>
    </submittedName>
</protein>
<keyword evidence="2" id="KW-1003">Cell membrane</keyword>
<evidence type="ECO:0000313" key="8">
    <source>
        <dbReference type="EMBL" id="MCF3947164.1"/>
    </source>
</evidence>
<evidence type="ECO:0000256" key="3">
    <source>
        <dbReference type="ARBA" id="ARBA00022692"/>
    </source>
</evidence>
<dbReference type="PANTHER" id="PTHR42709:SF6">
    <property type="entry name" value="UNDECAPRENYL PHOSPHATE TRANSPORTER A"/>
    <property type="match status" value="1"/>
</dbReference>
<accession>A0ABS9DWR0</accession>
<dbReference type="RefSeq" id="WP_235704393.1">
    <property type="nucleotide sequence ID" value="NZ_JAKGBZ010000018.1"/>
</dbReference>
<feature type="domain" description="VTT" evidence="7">
    <location>
        <begin position="50"/>
        <end position="173"/>
    </location>
</feature>
<keyword evidence="9" id="KW-1185">Reference proteome</keyword>
<comment type="subcellular location">
    <subcellularLocation>
        <location evidence="1">Cell membrane</location>
        <topology evidence="1">Multi-pass membrane protein</topology>
    </subcellularLocation>
</comment>
<evidence type="ECO:0000256" key="5">
    <source>
        <dbReference type="ARBA" id="ARBA00023136"/>
    </source>
</evidence>
<dbReference type="InterPro" id="IPR032816">
    <property type="entry name" value="VTT_dom"/>
</dbReference>
<keyword evidence="3 6" id="KW-0812">Transmembrane</keyword>
<keyword evidence="4 6" id="KW-1133">Transmembrane helix</keyword>
<organism evidence="8 9">
    <name type="scientific">Acidiphilium iwatense</name>
    <dbReference type="NCBI Taxonomy" id="768198"/>
    <lineage>
        <taxon>Bacteria</taxon>
        <taxon>Pseudomonadati</taxon>
        <taxon>Pseudomonadota</taxon>
        <taxon>Alphaproteobacteria</taxon>
        <taxon>Acetobacterales</taxon>
        <taxon>Acidocellaceae</taxon>
        <taxon>Acidiphilium</taxon>
    </lineage>
</organism>
<dbReference type="EMBL" id="JAKGBZ010000018">
    <property type="protein sequence ID" value="MCF3947164.1"/>
    <property type="molecule type" value="Genomic_DNA"/>
</dbReference>
<evidence type="ECO:0000256" key="2">
    <source>
        <dbReference type="ARBA" id="ARBA00022475"/>
    </source>
</evidence>
<dbReference type="Proteomes" id="UP001521209">
    <property type="component" value="Unassembled WGS sequence"/>
</dbReference>
<evidence type="ECO:0000259" key="7">
    <source>
        <dbReference type="Pfam" id="PF09335"/>
    </source>
</evidence>
<keyword evidence="5 6" id="KW-0472">Membrane</keyword>
<gene>
    <name evidence="8" type="ORF">L2A60_10795</name>
</gene>
<dbReference type="InterPro" id="IPR051311">
    <property type="entry name" value="DedA_domain"/>
</dbReference>
<comment type="caution">
    <text evidence="8">The sequence shown here is derived from an EMBL/GenBank/DDBJ whole genome shotgun (WGS) entry which is preliminary data.</text>
</comment>
<proteinExistence type="predicted"/>
<feature type="transmembrane region" description="Helical" evidence="6">
    <location>
        <begin position="128"/>
        <end position="149"/>
    </location>
</feature>
<feature type="transmembrane region" description="Helical" evidence="6">
    <location>
        <begin position="156"/>
        <end position="179"/>
    </location>
</feature>
<name>A0ABS9DWR0_9PROT</name>